<keyword evidence="4 9" id="KW-0547">Nucleotide-binding</keyword>
<dbReference type="Gene3D" id="3.60.20.10">
    <property type="entry name" value="Glutamine Phosphoribosylpyrophosphate, subunit 1, domain 1"/>
    <property type="match status" value="1"/>
</dbReference>
<dbReference type="InterPro" id="IPR033738">
    <property type="entry name" value="AsnB_N"/>
</dbReference>
<evidence type="ECO:0000256" key="6">
    <source>
        <dbReference type="ARBA" id="ARBA00022962"/>
    </source>
</evidence>
<evidence type="ECO:0000256" key="10">
    <source>
        <dbReference type="PIRSR" id="PIRSR001589-3"/>
    </source>
</evidence>
<dbReference type="InterPro" id="IPR001962">
    <property type="entry name" value="Asn_synthase"/>
</dbReference>
<dbReference type="PANTHER" id="PTHR43284:SF1">
    <property type="entry name" value="ASPARAGINE SYNTHETASE"/>
    <property type="match status" value="1"/>
</dbReference>
<dbReference type="CDD" id="cd01991">
    <property type="entry name" value="Asn_synthase_B_C"/>
    <property type="match status" value="1"/>
</dbReference>
<comment type="catalytic activity">
    <reaction evidence="7">
        <text>L-aspartate + L-glutamine + ATP + H2O = L-asparagine + L-glutamate + AMP + diphosphate + H(+)</text>
        <dbReference type="Rhea" id="RHEA:12228"/>
        <dbReference type="ChEBI" id="CHEBI:15377"/>
        <dbReference type="ChEBI" id="CHEBI:15378"/>
        <dbReference type="ChEBI" id="CHEBI:29985"/>
        <dbReference type="ChEBI" id="CHEBI:29991"/>
        <dbReference type="ChEBI" id="CHEBI:30616"/>
        <dbReference type="ChEBI" id="CHEBI:33019"/>
        <dbReference type="ChEBI" id="CHEBI:58048"/>
        <dbReference type="ChEBI" id="CHEBI:58359"/>
        <dbReference type="ChEBI" id="CHEBI:456215"/>
        <dbReference type="EC" id="6.3.5.4"/>
    </reaction>
</comment>
<keyword evidence="5 9" id="KW-0067">ATP-binding</keyword>
<evidence type="ECO:0000313" key="12">
    <source>
        <dbReference type="EMBL" id="RWX45077.1"/>
    </source>
</evidence>
<dbReference type="GO" id="GO:0004066">
    <property type="term" value="F:asparagine synthase (glutamine-hydrolyzing) activity"/>
    <property type="evidence" value="ECO:0007669"/>
    <property type="project" value="UniProtKB-EC"/>
</dbReference>
<evidence type="ECO:0000256" key="5">
    <source>
        <dbReference type="ARBA" id="ARBA00022840"/>
    </source>
</evidence>
<dbReference type="InterPro" id="IPR051786">
    <property type="entry name" value="ASN_synthetase/amidase"/>
</dbReference>
<keyword evidence="8" id="KW-0028">Amino-acid biosynthesis</keyword>
<dbReference type="NCBIfam" id="TIGR01536">
    <property type="entry name" value="asn_synth_AEB"/>
    <property type="match status" value="1"/>
</dbReference>
<dbReference type="CDD" id="cd00712">
    <property type="entry name" value="AsnB"/>
    <property type="match status" value="1"/>
</dbReference>
<evidence type="ECO:0000259" key="11">
    <source>
        <dbReference type="PROSITE" id="PS51278"/>
    </source>
</evidence>
<dbReference type="SUPFAM" id="SSF52402">
    <property type="entry name" value="Adenine nucleotide alpha hydrolases-like"/>
    <property type="match status" value="1"/>
</dbReference>
<dbReference type="EMBL" id="MTKO01000083">
    <property type="protein sequence ID" value="RWX45077.1"/>
    <property type="molecule type" value="Genomic_DNA"/>
</dbReference>
<dbReference type="InterPro" id="IPR029055">
    <property type="entry name" value="Ntn_hydrolases_N"/>
</dbReference>
<feature type="active site" description="For GATase activity" evidence="8">
    <location>
        <position position="2"/>
    </location>
</feature>
<dbReference type="Pfam" id="PF00733">
    <property type="entry name" value="Asn_synthase"/>
    <property type="match status" value="1"/>
</dbReference>
<protein>
    <recommendedName>
        <fullName evidence="3">asparagine synthase (glutamine-hydrolyzing)</fullName>
        <ecNumber evidence="3">6.3.5.4</ecNumber>
    </recommendedName>
</protein>
<feature type="domain" description="Glutamine amidotransferase type-2" evidence="11">
    <location>
        <begin position="2"/>
        <end position="212"/>
    </location>
</feature>
<dbReference type="InterPro" id="IPR006426">
    <property type="entry name" value="Asn_synth_AEB"/>
</dbReference>
<dbReference type="GO" id="GO:0006529">
    <property type="term" value="P:asparagine biosynthetic process"/>
    <property type="evidence" value="ECO:0007669"/>
    <property type="project" value="UniProtKB-KW"/>
</dbReference>
<evidence type="ECO:0000256" key="8">
    <source>
        <dbReference type="PIRSR" id="PIRSR001589-1"/>
    </source>
</evidence>
<accession>A0A444IW41</accession>
<dbReference type="SUPFAM" id="SSF56235">
    <property type="entry name" value="N-terminal nucleophile aminohydrolases (Ntn hydrolases)"/>
    <property type="match status" value="1"/>
</dbReference>
<dbReference type="PANTHER" id="PTHR43284">
    <property type="entry name" value="ASPARAGINE SYNTHETASE (GLUTAMINE-HYDROLYZING)"/>
    <property type="match status" value="1"/>
</dbReference>
<keyword evidence="12" id="KW-0436">Ligase</keyword>
<sequence length="617" mass="70319">MCGIAFSYSEDLTGEEHRGKMGRALNAMQHRGPDDEGVWQGRDVSIGHRRLSIIDQTGSLQPMQSPDGRFVLSYNGEIYNYKELRPLLEGKWQFQTKGDTEVLFAGLITQGTSFLDKMEGMWAFALWDNQEKKLLLCRDRMGKKPLYYQAAGSTLLCASELPALSRLAVEAWEEDLDSTADFLRHGYYLPGTTAYQGVHEVLPGHFLYWSPGASCREESYWSLQIRSFAGSREDAAAELRSTFIRAVERRMVADVEVGAFLSGGVDSSLVVSIMAAELGVHPKTFTIGFNERSYDEREFAEQIAIRQSTDHYVKVLDSWDREYLTGLILNNIGQPFSDSSLLPTAMVSQLAASKVKVALSGDGGDELFSGYQRYQARSILRWYTRLPKSLRLGAEKIIRAIPEPMAHHSHSFIKKAHLFQDIVNRIEEETPYFAPVLYARNDYNALFPELQGRGHTPPNISEECTLDDIQRMMFADALIYLPQDILVKVDRASMGNSLESRAPFLDRDVVELAFSLPRSWHRSGTAGKKMLRRSFSDILPDNIWNRRKQGFGVPIHNWFRNELGNELEQLLGQKQILLNVPQVLQLLQQHRQGLRDHGYRLWCLYIYLLWTQRRVCG</sequence>
<gene>
    <name evidence="12" type="ORF">H206_02377</name>
</gene>
<name>A0A444IW41_9BACT</name>
<dbReference type="AlphaFoldDB" id="A0A444IW41"/>
<keyword evidence="8" id="KW-0061">Asparagine biosynthesis</keyword>
<feature type="binding site" evidence="9">
    <location>
        <position position="99"/>
    </location>
    <ligand>
        <name>L-glutamine</name>
        <dbReference type="ChEBI" id="CHEBI:58359"/>
    </ligand>
</feature>
<feature type="binding site" evidence="9">
    <location>
        <position position="287"/>
    </location>
    <ligand>
        <name>ATP</name>
        <dbReference type="ChEBI" id="CHEBI:30616"/>
    </ligand>
</feature>
<feature type="binding site" evidence="9">
    <location>
        <begin position="360"/>
        <end position="361"/>
    </location>
    <ligand>
        <name>ATP</name>
        <dbReference type="ChEBI" id="CHEBI:30616"/>
    </ligand>
</feature>
<keyword evidence="6 8" id="KW-0315">Glutamine amidotransferase</keyword>
<dbReference type="Gene3D" id="3.40.50.620">
    <property type="entry name" value="HUPs"/>
    <property type="match status" value="1"/>
</dbReference>
<dbReference type="InterPro" id="IPR017932">
    <property type="entry name" value="GATase_2_dom"/>
</dbReference>
<dbReference type="EC" id="6.3.5.4" evidence="3"/>
<reference evidence="12 13" key="1">
    <citation type="submission" date="2017-01" db="EMBL/GenBank/DDBJ databases">
        <title>The cable genome- insights into the physiology and evolution of filamentous bacteria capable of sulfide oxidation via long distance electron transfer.</title>
        <authorList>
            <person name="Schreiber L."/>
            <person name="Bjerg J.T."/>
            <person name="Boggild A."/>
            <person name="Van De Vossenberg J."/>
            <person name="Meysman F."/>
            <person name="Nielsen L.P."/>
            <person name="Schramm A."/>
            <person name="Kjeldsen K.U."/>
        </authorList>
    </citation>
    <scope>NUCLEOTIDE SEQUENCE [LARGE SCALE GENOMIC DNA]</scope>
    <source>
        <strain evidence="12">MCF</strain>
    </source>
</reference>
<organism evidence="12 13">
    <name type="scientific">Candidatus Electrothrix aarhusensis</name>
    <dbReference type="NCBI Taxonomy" id="1859131"/>
    <lineage>
        <taxon>Bacteria</taxon>
        <taxon>Pseudomonadati</taxon>
        <taxon>Thermodesulfobacteriota</taxon>
        <taxon>Desulfobulbia</taxon>
        <taxon>Desulfobulbales</taxon>
        <taxon>Desulfobulbaceae</taxon>
        <taxon>Candidatus Electrothrix</taxon>
    </lineage>
</organism>
<dbReference type="InterPro" id="IPR014729">
    <property type="entry name" value="Rossmann-like_a/b/a_fold"/>
</dbReference>
<evidence type="ECO:0000256" key="3">
    <source>
        <dbReference type="ARBA" id="ARBA00012737"/>
    </source>
</evidence>
<proteinExistence type="inferred from homology"/>
<feature type="site" description="Important for beta-aspartyl-AMP intermediate formation" evidence="10">
    <location>
        <position position="362"/>
    </location>
</feature>
<comment type="similarity">
    <text evidence="2">Belongs to the asparagine synthetase family.</text>
</comment>
<evidence type="ECO:0000313" key="13">
    <source>
        <dbReference type="Proteomes" id="UP000287853"/>
    </source>
</evidence>
<evidence type="ECO:0000256" key="2">
    <source>
        <dbReference type="ARBA" id="ARBA00005752"/>
    </source>
</evidence>
<evidence type="ECO:0000256" key="4">
    <source>
        <dbReference type="ARBA" id="ARBA00022741"/>
    </source>
</evidence>
<dbReference type="Proteomes" id="UP000287853">
    <property type="component" value="Unassembled WGS sequence"/>
</dbReference>
<dbReference type="Pfam" id="PF13537">
    <property type="entry name" value="GATase_7"/>
    <property type="match status" value="1"/>
</dbReference>
<evidence type="ECO:0000256" key="1">
    <source>
        <dbReference type="ARBA" id="ARBA00005187"/>
    </source>
</evidence>
<dbReference type="PROSITE" id="PS51278">
    <property type="entry name" value="GATASE_TYPE_2"/>
    <property type="match status" value="1"/>
</dbReference>
<comment type="pathway">
    <text evidence="1">Amino-acid biosynthesis; L-asparagine biosynthesis; L-asparagine from L-aspartate (L-Gln route): step 1/1.</text>
</comment>
<keyword evidence="13" id="KW-1185">Reference proteome</keyword>
<evidence type="ECO:0000256" key="7">
    <source>
        <dbReference type="ARBA" id="ARBA00048741"/>
    </source>
</evidence>
<dbReference type="GO" id="GO:0005524">
    <property type="term" value="F:ATP binding"/>
    <property type="evidence" value="ECO:0007669"/>
    <property type="project" value="UniProtKB-KW"/>
</dbReference>
<dbReference type="PIRSF" id="PIRSF001589">
    <property type="entry name" value="Asn_synthetase_glu-h"/>
    <property type="match status" value="1"/>
</dbReference>
<comment type="caution">
    <text evidence="12">The sequence shown here is derived from an EMBL/GenBank/DDBJ whole genome shotgun (WGS) entry which is preliminary data.</text>
</comment>
<evidence type="ECO:0000256" key="9">
    <source>
        <dbReference type="PIRSR" id="PIRSR001589-2"/>
    </source>
</evidence>
<dbReference type="GO" id="GO:0005829">
    <property type="term" value="C:cytosol"/>
    <property type="evidence" value="ECO:0007669"/>
    <property type="project" value="TreeGrafter"/>
</dbReference>